<protein>
    <submittedName>
        <fullName evidence="2">Cold and drought-regulated protein CORA-like</fullName>
    </submittedName>
</protein>
<feature type="compositionally biased region" description="Low complexity" evidence="1">
    <location>
        <begin position="65"/>
        <end position="76"/>
    </location>
</feature>
<accession>A0A1S4CI81</accession>
<gene>
    <name evidence="2" type="primary">LOC107819146</name>
</gene>
<dbReference type="AlphaFoldDB" id="A0A1S4CI81"/>
<feature type="region of interest" description="Disordered" evidence="1">
    <location>
        <begin position="57"/>
        <end position="76"/>
    </location>
</feature>
<dbReference type="PANTHER" id="PTHR34789">
    <property type="entry name" value="EXPRESSED PROTEIN"/>
    <property type="match status" value="1"/>
</dbReference>
<name>A0A1S4CI81_TOBAC</name>
<proteinExistence type="predicted"/>
<dbReference type="PaxDb" id="4097-A0A1S4CI81"/>
<dbReference type="STRING" id="4097.A0A1S4CI81"/>
<dbReference type="PANTHER" id="PTHR34789:SF1">
    <property type="entry name" value="EXPRESSED PROTEIN"/>
    <property type="match status" value="1"/>
</dbReference>
<dbReference type="OMA" id="CPAKCYK"/>
<organism evidence="2">
    <name type="scientific">Nicotiana tabacum</name>
    <name type="common">Common tobacco</name>
    <dbReference type="NCBI Taxonomy" id="4097"/>
    <lineage>
        <taxon>Eukaryota</taxon>
        <taxon>Viridiplantae</taxon>
        <taxon>Streptophyta</taxon>
        <taxon>Embryophyta</taxon>
        <taxon>Tracheophyta</taxon>
        <taxon>Spermatophyta</taxon>
        <taxon>Magnoliopsida</taxon>
        <taxon>eudicotyledons</taxon>
        <taxon>Gunneridae</taxon>
        <taxon>Pentapetalae</taxon>
        <taxon>asterids</taxon>
        <taxon>lamiids</taxon>
        <taxon>Solanales</taxon>
        <taxon>Solanaceae</taxon>
        <taxon>Nicotianoideae</taxon>
        <taxon>Nicotianeae</taxon>
        <taxon>Nicotiana</taxon>
    </lineage>
</organism>
<reference evidence="2" key="1">
    <citation type="submission" date="2025-08" db="UniProtKB">
        <authorList>
            <consortium name="RefSeq"/>
        </authorList>
    </citation>
    <scope>IDENTIFICATION</scope>
</reference>
<dbReference type="KEGG" id="nta:107819146"/>
<dbReference type="RefSeq" id="XP_016500719.1">
    <property type="nucleotide sequence ID" value="XM_016645233.1"/>
</dbReference>
<evidence type="ECO:0000313" key="2">
    <source>
        <dbReference type="RefSeq" id="XP_016500719.1"/>
    </source>
</evidence>
<sequence>MLFHLFPIINTHSSTLFLLAKKQKMKTKNSITIFTLLAFLLITATFSFATRHTPENVEKTKKTVRGGARNGNDNDGGPFGGIFGPGGGFNIPGFGGGGYGGGIGGPKGGYAKGGIIRPTVVCKDKGPCLGKKLRCPAKCFKSYSSKGKGYGYGGGSGGCTMDCKKKCVAYC</sequence>
<evidence type="ECO:0000256" key="1">
    <source>
        <dbReference type="SAM" id="MobiDB-lite"/>
    </source>
</evidence>